<keyword evidence="2" id="KW-1185">Reference proteome</keyword>
<comment type="caution">
    <text evidence="1">The sequence shown here is derived from an EMBL/GenBank/DDBJ whole genome shotgun (WGS) entry which is preliminary data.</text>
</comment>
<dbReference type="AlphaFoldDB" id="A0A318HLQ1"/>
<dbReference type="Proteomes" id="UP000247781">
    <property type="component" value="Unassembled WGS sequence"/>
</dbReference>
<evidence type="ECO:0000313" key="1">
    <source>
        <dbReference type="EMBL" id="PXX07331.1"/>
    </source>
</evidence>
<protein>
    <submittedName>
        <fullName evidence="1">Uncharacterized protein</fullName>
    </submittedName>
</protein>
<organism evidence="1 2">
    <name type="scientific">Mycolicibacterium moriokaense</name>
    <dbReference type="NCBI Taxonomy" id="39691"/>
    <lineage>
        <taxon>Bacteria</taxon>
        <taxon>Bacillati</taxon>
        <taxon>Actinomycetota</taxon>
        <taxon>Actinomycetes</taxon>
        <taxon>Mycobacteriales</taxon>
        <taxon>Mycobacteriaceae</taxon>
        <taxon>Mycolicibacterium</taxon>
    </lineage>
</organism>
<name>A0A318HLQ1_9MYCO</name>
<evidence type="ECO:0000313" key="2">
    <source>
        <dbReference type="Proteomes" id="UP000247781"/>
    </source>
</evidence>
<dbReference type="RefSeq" id="WP_272939785.1">
    <property type="nucleotide sequence ID" value="NZ_QJJU01000011.1"/>
</dbReference>
<proteinExistence type="predicted"/>
<dbReference type="EMBL" id="QJJU01000011">
    <property type="protein sequence ID" value="PXX07331.1"/>
    <property type="molecule type" value="Genomic_DNA"/>
</dbReference>
<reference evidence="2" key="1">
    <citation type="submission" date="2018-05" db="EMBL/GenBank/DDBJ databases">
        <authorList>
            <person name="Deangelis K."/>
            <person name="Huntemann M."/>
            <person name="Clum A."/>
            <person name="Pillay M."/>
            <person name="Palaniappan K."/>
            <person name="Varghese N."/>
            <person name="Mikhailova N."/>
            <person name="Stamatis D."/>
            <person name="Reddy T."/>
            <person name="Daum C."/>
            <person name="Shapiro N."/>
            <person name="Ivanova N."/>
            <person name="Kyrpides N."/>
            <person name="Woyke T."/>
        </authorList>
    </citation>
    <scope>NUCLEOTIDE SEQUENCE [LARGE SCALE GENOMIC DNA]</scope>
    <source>
        <strain evidence="2">GAS496</strain>
    </source>
</reference>
<reference evidence="1 2" key="2">
    <citation type="submission" date="2018-06" db="EMBL/GenBank/DDBJ databases">
        <title>Sequencing of bacterial isolates from soil warming experiment in Harvard Forest, Massachusetts, USA.</title>
        <authorList>
            <person name="Deangelis K.PhD."/>
        </authorList>
    </citation>
    <scope>NUCLEOTIDE SEQUENCE [LARGE SCALE GENOMIC DNA]</scope>
    <source>
        <strain evidence="1 2">GAS496</strain>
    </source>
</reference>
<sequence>MRNVLGRLVVLLAEALDRNLMTVPEIDDYDAPTAVLHIGLVDPA</sequence>
<accession>A0A318HLQ1</accession>
<gene>
    <name evidence="1" type="ORF">C8E89_111115</name>
</gene>